<dbReference type="Proteomes" id="UP000478090">
    <property type="component" value="Unassembled WGS sequence"/>
</dbReference>
<reference evidence="2 3" key="1">
    <citation type="submission" date="2019-12" db="EMBL/GenBank/DDBJ databases">
        <title>Novel species isolated from a subtropical stream in China.</title>
        <authorList>
            <person name="Lu H."/>
        </authorList>
    </citation>
    <scope>NUCLEOTIDE SEQUENCE [LARGE SCALE GENOMIC DNA]</scope>
    <source>
        <strain evidence="2 3">CY13W</strain>
    </source>
</reference>
<proteinExistence type="predicted"/>
<feature type="transmembrane region" description="Helical" evidence="1">
    <location>
        <begin position="7"/>
        <end position="29"/>
    </location>
</feature>
<keyword evidence="1" id="KW-0472">Membrane</keyword>
<gene>
    <name evidence="2" type="ORF">GTP27_14760</name>
</gene>
<accession>A0ABW9VPQ6</accession>
<evidence type="ECO:0000256" key="1">
    <source>
        <dbReference type="SAM" id="Phobius"/>
    </source>
</evidence>
<organism evidence="2 3">
    <name type="scientific">Duganella qianjiadongensis</name>
    <dbReference type="NCBI Taxonomy" id="2692176"/>
    <lineage>
        <taxon>Bacteria</taxon>
        <taxon>Pseudomonadati</taxon>
        <taxon>Pseudomonadota</taxon>
        <taxon>Betaproteobacteria</taxon>
        <taxon>Burkholderiales</taxon>
        <taxon>Oxalobacteraceae</taxon>
        <taxon>Telluria group</taxon>
        <taxon>Duganella</taxon>
    </lineage>
</organism>
<evidence type="ECO:0000313" key="2">
    <source>
        <dbReference type="EMBL" id="MYM40585.1"/>
    </source>
</evidence>
<keyword evidence="1" id="KW-1133">Transmembrane helix</keyword>
<evidence type="ECO:0000313" key="3">
    <source>
        <dbReference type="Proteomes" id="UP000478090"/>
    </source>
</evidence>
<keyword evidence="1" id="KW-0812">Transmembrane</keyword>
<sequence>MKKNNDVYFITLIDLLVQVVFLGLLLYVVDKADEEAPAATVEVERSTMERLLASAGVSNLTELTDELSKLAPVKELKGTADFIQKAGGPDAAKQIIEVVKQAGAGKQLAPYLRDAREAKEMIDKAGGKEKVAAIIKKAEEGSGKPPCLFSEENGKKIVKPLASIDADNAELVFEATTPELEKVLAQMNTSYGAIRKLSFAEFSAAFAPLSRIKPECRYTLRFVERTNFVHARDAASKVFYLNIVKAKAQNTTPEASN</sequence>
<dbReference type="RefSeq" id="WP_161039941.1">
    <property type="nucleotide sequence ID" value="NZ_WWCM01000010.1"/>
</dbReference>
<name>A0ABW9VPQ6_9BURK</name>
<keyword evidence="3" id="KW-1185">Reference proteome</keyword>
<comment type="caution">
    <text evidence="2">The sequence shown here is derived from an EMBL/GenBank/DDBJ whole genome shotgun (WGS) entry which is preliminary data.</text>
</comment>
<protein>
    <submittedName>
        <fullName evidence="2">Uncharacterized protein</fullName>
    </submittedName>
</protein>
<dbReference type="EMBL" id="WWCM01000010">
    <property type="protein sequence ID" value="MYM40585.1"/>
    <property type="molecule type" value="Genomic_DNA"/>
</dbReference>